<reference evidence="2 3" key="1">
    <citation type="submission" date="2020-09" db="EMBL/GenBank/DDBJ databases">
        <title>Genome seq and assembly of Chryseobacterium sp.</title>
        <authorList>
            <person name="Chhetri G."/>
        </authorList>
    </citation>
    <scope>NUCLEOTIDE SEQUENCE [LARGE SCALE GENOMIC DNA]</scope>
    <source>
        <strain evidence="2 3">GCR10</strain>
    </source>
</reference>
<proteinExistence type="predicted"/>
<dbReference type="RefSeq" id="WP_191736720.1">
    <property type="nucleotide sequence ID" value="NZ_JACYFS010000002.1"/>
</dbReference>
<feature type="transmembrane region" description="Helical" evidence="1">
    <location>
        <begin position="33"/>
        <end position="50"/>
    </location>
</feature>
<name>A0ABR8ZBW9_9FLAO</name>
<comment type="caution">
    <text evidence="2">The sequence shown here is derived from an EMBL/GenBank/DDBJ whole genome shotgun (WGS) entry which is preliminary data.</text>
</comment>
<keyword evidence="1" id="KW-0812">Transmembrane</keyword>
<keyword evidence="1" id="KW-0472">Membrane</keyword>
<protein>
    <submittedName>
        <fullName evidence="2">Uncharacterized protein</fullName>
    </submittedName>
</protein>
<keyword evidence="3" id="KW-1185">Reference proteome</keyword>
<gene>
    <name evidence="2" type="ORF">IC610_09960</name>
</gene>
<feature type="transmembrane region" description="Helical" evidence="1">
    <location>
        <begin position="86"/>
        <end position="108"/>
    </location>
</feature>
<evidence type="ECO:0000256" key="1">
    <source>
        <dbReference type="SAM" id="Phobius"/>
    </source>
</evidence>
<dbReference type="Proteomes" id="UP000637299">
    <property type="component" value="Unassembled WGS sequence"/>
</dbReference>
<evidence type="ECO:0000313" key="2">
    <source>
        <dbReference type="EMBL" id="MBD8082743.1"/>
    </source>
</evidence>
<keyword evidence="1" id="KW-1133">Transmembrane helix</keyword>
<accession>A0ABR8ZBW9</accession>
<organism evidence="2 3">
    <name type="scientific">Chryseobacterium caseinilyticum</name>
    <dbReference type="NCBI Taxonomy" id="2771428"/>
    <lineage>
        <taxon>Bacteria</taxon>
        <taxon>Pseudomonadati</taxon>
        <taxon>Bacteroidota</taxon>
        <taxon>Flavobacteriia</taxon>
        <taxon>Flavobacteriales</taxon>
        <taxon>Weeksellaceae</taxon>
        <taxon>Chryseobacterium group</taxon>
        <taxon>Chryseobacterium</taxon>
    </lineage>
</organism>
<sequence length="121" mass="14108">MKLKILVTELVFQILLGIGSTLCVTYQYLQNDFLLALFFIGVGNLLGFFIRLSIVESPFNKYYFYGIVVFFVMTFVLYKFDFGEEIIFKFLGIGGVLFNLYYLIYGFINIKKLSDETKINH</sequence>
<feature type="transmembrane region" description="Helical" evidence="1">
    <location>
        <begin position="62"/>
        <end position="80"/>
    </location>
</feature>
<dbReference type="EMBL" id="JACYFS010000002">
    <property type="protein sequence ID" value="MBD8082743.1"/>
    <property type="molecule type" value="Genomic_DNA"/>
</dbReference>
<evidence type="ECO:0000313" key="3">
    <source>
        <dbReference type="Proteomes" id="UP000637299"/>
    </source>
</evidence>